<dbReference type="EMBL" id="PQSP01000009">
    <property type="protein sequence ID" value="RUS65747.1"/>
    <property type="molecule type" value="Genomic_DNA"/>
</dbReference>
<evidence type="ECO:0000256" key="1">
    <source>
        <dbReference type="SAM" id="Phobius"/>
    </source>
</evidence>
<feature type="transmembrane region" description="Helical" evidence="1">
    <location>
        <begin position="39"/>
        <end position="57"/>
    </location>
</feature>
<evidence type="ECO:0000313" key="3">
    <source>
        <dbReference type="Proteomes" id="UP000286947"/>
    </source>
</evidence>
<gene>
    <name evidence="2" type="ORF">CUZ56_02592</name>
</gene>
<feature type="transmembrane region" description="Helical" evidence="1">
    <location>
        <begin position="69"/>
        <end position="98"/>
    </location>
</feature>
<protein>
    <submittedName>
        <fullName evidence="2">Uncharacterized protein</fullName>
    </submittedName>
</protein>
<keyword evidence="3" id="KW-1185">Reference proteome</keyword>
<proteinExistence type="predicted"/>
<dbReference type="RefSeq" id="WP_126980765.1">
    <property type="nucleotide sequence ID" value="NZ_CAWUGC010000003.1"/>
</dbReference>
<evidence type="ECO:0000313" key="2">
    <source>
        <dbReference type="EMBL" id="RUS65747.1"/>
    </source>
</evidence>
<dbReference type="AlphaFoldDB" id="A0A433SAH1"/>
<reference evidence="2 3" key="1">
    <citation type="submission" date="2018-01" db="EMBL/GenBank/DDBJ databases">
        <title>Saezia sanguinis gen. nov., sp. nov., in the order Burkholderiales isolated from human blood.</title>
        <authorList>
            <person name="Medina-Pascual M.J."/>
            <person name="Valdezate S."/>
            <person name="Monzon S."/>
            <person name="Cuesta I."/>
            <person name="Carrasco G."/>
            <person name="Villalon P."/>
            <person name="Saez-Nieto J.A."/>
        </authorList>
    </citation>
    <scope>NUCLEOTIDE SEQUENCE [LARGE SCALE GENOMIC DNA]</scope>
    <source>
        <strain evidence="2 3">CNM695-12</strain>
    </source>
</reference>
<accession>A0A433SAH1</accession>
<organism evidence="2 3">
    <name type="scientific">Saezia sanguinis</name>
    <dbReference type="NCBI Taxonomy" id="1965230"/>
    <lineage>
        <taxon>Bacteria</taxon>
        <taxon>Pseudomonadati</taxon>
        <taxon>Pseudomonadota</taxon>
        <taxon>Betaproteobacteria</taxon>
        <taxon>Burkholderiales</taxon>
        <taxon>Saeziaceae</taxon>
        <taxon>Saezia</taxon>
    </lineage>
</organism>
<keyword evidence="1" id="KW-0812">Transmembrane</keyword>
<keyword evidence="1" id="KW-1133">Transmembrane helix</keyword>
<dbReference type="Proteomes" id="UP000286947">
    <property type="component" value="Unassembled WGS sequence"/>
</dbReference>
<sequence length="156" mass="17445">MKRIFLGLLILLVQFIDNLPWDSLRRALGMPYWDSELASLIPIVAAIIITIVFLRTTRLRERLDMPAPGLMLITVGIVLNIGVWITIIGVVIAIMSIITPEQIFIGLVALGVFATKFGALIQACVVFANILLLIGFYRLFIHLEPDETTALRHIHD</sequence>
<comment type="caution">
    <text evidence="2">The sequence shown here is derived from an EMBL/GenBank/DDBJ whole genome shotgun (WGS) entry which is preliminary data.</text>
</comment>
<keyword evidence="1" id="KW-0472">Membrane</keyword>
<name>A0A433SAH1_9BURK</name>
<feature type="transmembrane region" description="Helical" evidence="1">
    <location>
        <begin position="104"/>
        <end position="137"/>
    </location>
</feature>